<evidence type="ECO:0000313" key="1">
    <source>
        <dbReference type="EMBL" id="GFU44817.1"/>
    </source>
</evidence>
<dbReference type="GO" id="GO:0003676">
    <property type="term" value="F:nucleic acid binding"/>
    <property type="evidence" value="ECO:0007669"/>
    <property type="project" value="InterPro"/>
</dbReference>
<dbReference type="OrthoDB" id="6431426at2759"/>
<gene>
    <name evidence="1" type="primary">POL_414</name>
    <name evidence="1" type="ORF">NPIL_276451</name>
</gene>
<dbReference type="EMBL" id="BMAW01132781">
    <property type="protein sequence ID" value="GFU44817.1"/>
    <property type="molecule type" value="Genomic_DNA"/>
</dbReference>
<keyword evidence="2" id="KW-1185">Reference proteome</keyword>
<proteinExistence type="predicted"/>
<dbReference type="InterPro" id="IPR036397">
    <property type="entry name" value="RNaseH_sf"/>
</dbReference>
<name>A0A8X6QTV1_NEPPI</name>
<dbReference type="InterPro" id="IPR012337">
    <property type="entry name" value="RNaseH-like_sf"/>
</dbReference>
<comment type="caution">
    <text evidence="1">The sequence shown here is derived from an EMBL/GenBank/DDBJ whole genome shotgun (WGS) entry which is preliminary data.</text>
</comment>
<protein>
    <submittedName>
        <fullName evidence="1">Retrovirus-related Pol polyprotein from transposon 412</fullName>
    </submittedName>
</protein>
<dbReference type="Gene3D" id="3.30.420.10">
    <property type="entry name" value="Ribonuclease H-like superfamily/Ribonuclease H"/>
    <property type="match status" value="2"/>
</dbReference>
<dbReference type="SUPFAM" id="SSF53098">
    <property type="entry name" value="Ribonuclease H-like"/>
    <property type="match status" value="1"/>
</dbReference>
<accession>A0A8X6QTV1</accession>
<evidence type="ECO:0000313" key="2">
    <source>
        <dbReference type="Proteomes" id="UP000887013"/>
    </source>
</evidence>
<reference evidence="1" key="1">
    <citation type="submission" date="2020-08" db="EMBL/GenBank/DDBJ databases">
        <title>Multicomponent nature underlies the extraordinary mechanical properties of spider dragline silk.</title>
        <authorList>
            <person name="Kono N."/>
            <person name="Nakamura H."/>
            <person name="Mori M."/>
            <person name="Yoshida Y."/>
            <person name="Ohtoshi R."/>
            <person name="Malay A.D."/>
            <person name="Moran D.A.P."/>
            <person name="Tomita M."/>
            <person name="Numata K."/>
            <person name="Arakawa K."/>
        </authorList>
    </citation>
    <scope>NUCLEOTIDE SEQUENCE</scope>
</reference>
<dbReference type="Proteomes" id="UP000887013">
    <property type="component" value="Unassembled WGS sequence"/>
</dbReference>
<dbReference type="AlphaFoldDB" id="A0A8X6QTV1"/>
<sequence>MLNDITKWTRYYVACQRSKVHRHTVSPIQAFASIPERLQQVHVDLVGPLPPSDGFTYLLTCIDLKTRCLKSMLRIQRIRTTPYHPSSNGMVERLHRSLKQALRYPDTKGT</sequence>
<dbReference type="PANTHER" id="PTHR47266">
    <property type="entry name" value="ENDONUCLEASE-RELATED"/>
    <property type="match status" value="1"/>
</dbReference>
<organism evidence="1 2">
    <name type="scientific">Nephila pilipes</name>
    <name type="common">Giant wood spider</name>
    <name type="synonym">Nephila maculata</name>
    <dbReference type="NCBI Taxonomy" id="299642"/>
    <lineage>
        <taxon>Eukaryota</taxon>
        <taxon>Metazoa</taxon>
        <taxon>Ecdysozoa</taxon>
        <taxon>Arthropoda</taxon>
        <taxon>Chelicerata</taxon>
        <taxon>Arachnida</taxon>
        <taxon>Araneae</taxon>
        <taxon>Araneomorphae</taxon>
        <taxon>Entelegynae</taxon>
        <taxon>Araneoidea</taxon>
        <taxon>Nephilidae</taxon>
        <taxon>Nephila</taxon>
    </lineage>
</organism>
<dbReference type="InterPro" id="IPR052160">
    <property type="entry name" value="Gypsy_RT_Integrase-like"/>
</dbReference>